<evidence type="ECO:0000256" key="4">
    <source>
        <dbReference type="ARBA" id="ARBA00022989"/>
    </source>
</evidence>
<keyword evidence="5 6" id="KW-0472">Membrane</keyword>
<evidence type="ECO:0000256" key="5">
    <source>
        <dbReference type="ARBA" id="ARBA00023136"/>
    </source>
</evidence>
<name>A0ABN6Z8F2_9BACE</name>
<evidence type="ECO:0000256" key="6">
    <source>
        <dbReference type="SAM" id="Phobius"/>
    </source>
</evidence>
<gene>
    <name evidence="7" type="ORF">BSYN_22870</name>
</gene>
<keyword evidence="8" id="KW-1185">Reference proteome</keyword>
<feature type="transmembrane region" description="Helical" evidence="6">
    <location>
        <begin position="120"/>
        <end position="143"/>
    </location>
</feature>
<feature type="transmembrane region" description="Helical" evidence="6">
    <location>
        <begin position="378"/>
        <end position="396"/>
    </location>
</feature>
<feature type="transmembrane region" description="Helical" evidence="6">
    <location>
        <begin position="155"/>
        <end position="179"/>
    </location>
</feature>
<dbReference type="PANTHER" id="PTHR30250">
    <property type="entry name" value="PST FAMILY PREDICTED COLANIC ACID TRANSPORTER"/>
    <property type="match status" value="1"/>
</dbReference>
<protein>
    <submittedName>
        <fullName evidence="7">Polysaccharide biosynthesis protein</fullName>
    </submittedName>
</protein>
<feature type="transmembrane region" description="Helical" evidence="6">
    <location>
        <begin position="232"/>
        <end position="250"/>
    </location>
</feature>
<feature type="transmembrane region" description="Helical" evidence="6">
    <location>
        <begin position="191"/>
        <end position="212"/>
    </location>
</feature>
<evidence type="ECO:0000256" key="1">
    <source>
        <dbReference type="ARBA" id="ARBA00004651"/>
    </source>
</evidence>
<evidence type="ECO:0000313" key="8">
    <source>
        <dbReference type="Proteomes" id="UP001496674"/>
    </source>
</evidence>
<sequence>MAGLKSLAKDTAIYGVSSIVGRFLNYLLVPLYTVKLSAASGGYGVITNMYSITALLLVVLTYGMETGFFRFVNKQEENPSVVYSTTLISVGGSSLIFTLLSLLFLVPISNFLGYGQNPEFVAMMAIVVALDSFQCVPFAYLRYKKRPIKFAAMKFLFIIPNILLNLFFYVCCPWLLVHFPATVSWFYDPNYGVGYAFVANLICTVIQQFAFVKELTGFKYVFNKVLWKKMMIYCFPILILGIAGILNQVVDKIIFPFLFEDQTKANVQLGIYGAASKVAMVMTMFTQAFRYAYEPFVFGKNREEGNKKLYADAMKYFIIFSLIAFLGVMLYLDVFRYIIARGYWSGLDVVWIVMVAAILNGIYFNLSFWYKLIDKTIWGAYFSGIGCFMIILLNVIWVPKYGYIACAWASLIGYAIVTILSYIIGQKKYPIKYDLKGIGKYVLLTAVLYIASEYIKIDNILLRLLFRTVLFSIFMAYTVKKDFPLKNIPLVNRFVKK</sequence>
<keyword evidence="3 6" id="KW-0812">Transmembrane</keyword>
<evidence type="ECO:0000313" key="7">
    <source>
        <dbReference type="EMBL" id="BEH00023.1"/>
    </source>
</evidence>
<evidence type="ECO:0000256" key="3">
    <source>
        <dbReference type="ARBA" id="ARBA00022692"/>
    </source>
</evidence>
<proteinExistence type="predicted"/>
<dbReference type="InterPro" id="IPR002797">
    <property type="entry name" value="Polysacc_synth"/>
</dbReference>
<feature type="transmembrane region" description="Helical" evidence="6">
    <location>
        <begin position="313"/>
        <end position="332"/>
    </location>
</feature>
<feature type="transmembrane region" description="Helical" evidence="6">
    <location>
        <begin position="81"/>
        <end position="108"/>
    </location>
</feature>
<feature type="transmembrane region" description="Helical" evidence="6">
    <location>
        <begin position="437"/>
        <end position="455"/>
    </location>
</feature>
<feature type="transmembrane region" description="Helical" evidence="6">
    <location>
        <begin position="49"/>
        <end position="69"/>
    </location>
</feature>
<feature type="transmembrane region" description="Helical" evidence="6">
    <location>
        <begin position="344"/>
        <end position="366"/>
    </location>
</feature>
<dbReference type="InterPro" id="IPR050833">
    <property type="entry name" value="Poly_Biosynth_Transport"/>
</dbReference>
<accession>A0ABN6Z8F2</accession>
<dbReference type="Proteomes" id="UP001496674">
    <property type="component" value="Chromosome"/>
</dbReference>
<evidence type="ECO:0000256" key="2">
    <source>
        <dbReference type="ARBA" id="ARBA00022475"/>
    </source>
</evidence>
<keyword evidence="2" id="KW-1003">Cell membrane</keyword>
<feature type="transmembrane region" description="Helical" evidence="6">
    <location>
        <begin position="12"/>
        <end position="29"/>
    </location>
</feature>
<dbReference type="EMBL" id="AP028055">
    <property type="protein sequence ID" value="BEH00023.1"/>
    <property type="molecule type" value="Genomic_DNA"/>
</dbReference>
<dbReference type="PANTHER" id="PTHR30250:SF11">
    <property type="entry name" value="O-ANTIGEN TRANSPORTER-RELATED"/>
    <property type="match status" value="1"/>
</dbReference>
<dbReference type="Pfam" id="PF01943">
    <property type="entry name" value="Polysacc_synt"/>
    <property type="match status" value="1"/>
</dbReference>
<reference evidence="7 8" key="1">
    <citation type="submission" date="2023-04" db="EMBL/GenBank/DDBJ databases">
        <title>Draft genome sequence of acteroides sedimenti strain YN3PY1.</title>
        <authorList>
            <person name="Yoshida N."/>
        </authorList>
    </citation>
    <scope>NUCLEOTIDE SEQUENCE [LARGE SCALE GENOMIC DNA]</scope>
    <source>
        <strain evidence="7 8">YN3PY1</strain>
    </source>
</reference>
<feature type="transmembrane region" description="Helical" evidence="6">
    <location>
        <begin position="461"/>
        <end position="479"/>
    </location>
</feature>
<organism evidence="7 8">
    <name type="scientific">Bacteroides sedimenti</name>
    <dbReference type="NCBI Taxonomy" id="2136147"/>
    <lineage>
        <taxon>Bacteria</taxon>
        <taxon>Pseudomonadati</taxon>
        <taxon>Bacteroidota</taxon>
        <taxon>Bacteroidia</taxon>
        <taxon>Bacteroidales</taxon>
        <taxon>Bacteroidaceae</taxon>
        <taxon>Bacteroides</taxon>
    </lineage>
</organism>
<feature type="transmembrane region" description="Helical" evidence="6">
    <location>
        <begin position="402"/>
        <end position="425"/>
    </location>
</feature>
<keyword evidence="4 6" id="KW-1133">Transmembrane helix</keyword>
<dbReference type="RefSeq" id="WP_353331012.1">
    <property type="nucleotide sequence ID" value="NZ_AP028055.1"/>
</dbReference>
<feature type="transmembrane region" description="Helical" evidence="6">
    <location>
        <begin position="270"/>
        <end position="293"/>
    </location>
</feature>
<comment type="subcellular location">
    <subcellularLocation>
        <location evidence="1">Cell membrane</location>
        <topology evidence="1">Multi-pass membrane protein</topology>
    </subcellularLocation>
</comment>